<feature type="site" description="Transition state stabilizer" evidence="11">
    <location>
        <position position="28"/>
    </location>
</feature>
<dbReference type="GO" id="GO:0006012">
    <property type="term" value="P:galactose metabolic process"/>
    <property type="evidence" value="ECO:0007669"/>
    <property type="project" value="UniProtKB-UniRule"/>
</dbReference>
<dbReference type="NCBIfam" id="TIGR00131">
    <property type="entry name" value="gal_kin"/>
    <property type="match status" value="1"/>
</dbReference>
<feature type="binding site" evidence="11">
    <location>
        <begin position="125"/>
        <end position="131"/>
    </location>
    <ligand>
        <name>ATP</name>
        <dbReference type="ChEBI" id="CHEBI:30616"/>
    </ligand>
</feature>
<dbReference type="PIRSF" id="PIRSF000530">
    <property type="entry name" value="Galactokinase"/>
    <property type="match status" value="1"/>
</dbReference>
<dbReference type="InterPro" id="IPR022963">
    <property type="entry name" value="Galactokinase_bac"/>
</dbReference>
<feature type="binding site" evidence="11">
    <location>
        <position position="163"/>
    </location>
    <ligand>
        <name>Mg(2+)</name>
        <dbReference type="ChEBI" id="CHEBI:18420"/>
    </ligand>
</feature>
<feature type="domain" description="GHMP kinase N-terminal" evidence="13">
    <location>
        <begin position="94"/>
        <end position="182"/>
    </location>
</feature>
<comment type="caution">
    <text evidence="16">The sequence shown here is derived from an EMBL/GenBank/DDBJ whole genome shotgun (WGS) entry which is preliminary data.</text>
</comment>
<dbReference type="FunFam" id="3.30.70.890:FF:000001">
    <property type="entry name" value="Galactokinase"/>
    <property type="match status" value="1"/>
</dbReference>
<evidence type="ECO:0000313" key="16">
    <source>
        <dbReference type="EMBL" id="PRR79663.1"/>
    </source>
</evidence>
<proteinExistence type="inferred from homology"/>
<feature type="domain" description="Galactokinase N-terminal" evidence="15">
    <location>
        <begin position="11"/>
        <end position="58"/>
    </location>
</feature>
<sequence length="389" mass="43731">MTIINNLKDNFFTTFKTNSENVFFSPGRVNLIGEHTDYNGGNVFPCALSFGTYAVVSKREDREISVHSLNFEQLGTIDFNLDNLSYEKKHDWANYPKGVIKTFEDHGFNIPTGFNILFYGNIPNGAGLSSSASIEVLTAVILNDLFNLNIDMISMVKMCQEAENKFIGVNCGIMDQFSIGMGKENCAMLLDCNTLEYRYSELNMTGHKLIVANTNKKRGLADSKYNERRNECETALAELQKVKNIACLCELTEEEFENIKDSVSNPIMAKRAKHAIYENQRTLKAVKALEDNNLELFGQLMNKSHISLRDDYEVTGIELDTLVSLAWNIEGVLGSRMTGAGFGGCTVTLIKEEFVDLFIEELTKKYTEKIGYEPSFYVVNISDGARKLI</sequence>
<feature type="binding site" evidence="11">
    <location>
        <position position="68"/>
    </location>
    <ligand>
        <name>ATP</name>
        <dbReference type="ChEBI" id="CHEBI:30616"/>
    </ligand>
</feature>
<evidence type="ECO:0000256" key="5">
    <source>
        <dbReference type="ARBA" id="ARBA00022741"/>
    </source>
</evidence>
<dbReference type="RefSeq" id="WP_106061150.1">
    <property type="nucleotide sequence ID" value="NZ_PVXQ01000058.1"/>
</dbReference>
<dbReference type="InterPro" id="IPR036554">
    <property type="entry name" value="GHMP_kinase_C_sf"/>
</dbReference>
<feature type="domain" description="GHMP kinase C-terminal" evidence="14">
    <location>
        <begin position="285"/>
        <end position="366"/>
    </location>
</feature>
<evidence type="ECO:0000256" key="7">
    <source>
        <dbReference type="ARBA" id="ARBA00022840"/>
    </source>
</evidence>
<evidence type="ECO:0000256" key="11">
    <source>
        <dbReference type="HAMAP-Rule" id="MF_00246"/>
    </source>
</evidence>
<organism evidence="16 17">
    <name type="scientific">Clostridium vincentii</name>
    <dbReference type="NCBI Taxonomy" id="52704"/>
    <lineage>
        <taxon>Bacteria</taxon>
        <taxon>Bacillati</taxon>
        <taxon>Bacillota</taxon>
        <taxon>Clostridia</taxon>
        <taxon>Eubacteriales</taxon>
        <taxon>Clostridiaceae</taxon>
        <taxon>Clostridium</taxon>
    </lineage>
</organism>
<comment type="catalytic activity">
    <reaction evidence="11">
        <text>alpha-D-galactose + ATP = alpha-D-galactose 1-phosphate + ADP + H(+)</text>
        <dbReference type="Rhea" id="RHEA:13553"/>
        <dbReference type="ChEBI" id="CHEBI:15378"/>
        <dbReference type="ChEBI" id="CHEBI:28061"/>
        <dbReference type="ChEBI" id="CHEBI:30616"/>
        <dbReference type="ChEBI" id="CHEBI:58336"/>
        <dbReference type="ChEBI" id="CHEBI:456216"/>
        <dbReference type="EC" id="2.7.1.6"/>
    </reaction>
</comment>
<dbReference type="InterPro" id="IPR000705">
    <property type="entry name" value="Galactokinase"/>
</dbReference>
<dbReference type="InterPro" id="IPR006203">
    <property type="entry name" value="GHMP_knse_ATP-bd_CS"/>
</dbReference>
<dbReference type="PROSITE" id="PS00106">
    <property type="entry name" value="GALACTOKINASE"/>
    <property type="match status" value="1"/>
</dbReference>
<keyword evidence="4 11" id="KW-0479">Metal-binding</keyword>
<evidence type="ECO:0000256" key="9">
    <source>
        <dbReference type="ARBA" id="ARBA00023144"/>
    </source>
</evidence>
<name>A0A2T0B772_9CLOT</name>
<dbReference type="InterPro" id="IPR006204">
    <property type="entry name" value="GHMP_kinase_N_dom"/>
</dbReference>
<feature type="binding site" evidence="11">
    <location>
        <position position="225"/>
    </location>
    <ligand>
        <name>substrate</name>
    </ligand>
</feature>
<dbReference type="PROSITE" id="PS00627">
    <property type="entry name" value="GHMP_KINASES_ATP"/>
    <property type="match status" value="1"/>
</dbReference>
<dbReference type="HAMAP" id="MF_00246">
    <property type="entry name" value="Galactokinase"/>
    <property type="match status" value="1"/>
</dbReference>
<dbReference type="PRINTS" id="PR00959">
    <property type="entry name" value="MEVGALKINASE"/>
</dbReference>
<dbReference type="EC" id="2.7.1.6" evidence="11 12"/>
<evidence type="ECO:0000259" key="13">
    <source>
        <dbReference type="Pfam" id="PF00288"/>
    </source>
</evidence>
<reference evidence="16 17" key="1">
    <citation type="submission" date="2018-03" db="EMBL/GenBank/DDBJ databases">
        <title>Genome sequence of Clostridium vincentii DSM 10228.</title>
        <authorList>
            <person name="Poehlein A."/>
            <person name="Daniel R."/>
        </authorList>
    </citation>
    <scope>NUCLEOTIDE SEQUENCE [LARGE SCALE GENOMIC DNA]</scope>
    <source>
        <strain evidence="16 17">DSM 10228</strain>
    </source>
</reference>
<dbReference type="NCBIfam" id="NF003705">
    <property type="entry name" value="PRK05322.1"/>
    <property type="match status" value="1"/>
</dbReference>
<dbReference type="OrthoDB" id="250531at2"/>
<keyword evidence="9 11" id="KW-0299">Galactose metabolism</keyword>
<keyword evidence="6 11" id="KW-0418">Kinase</keyword>
<protein>
    <recommendedName>
        <fullName evidence="11 12">Galactokinase</fullName>
        <ecNumber evidence="11 12">2.7.1.6</ecNumber>
    </recommendedName>
    <alternativeName>
        <fullName evidence="11">Galactose kinase</fullName>
    </alternativeName>
</protein>
<evidence type="ECO:0000256" key="8">
    <source>
        <dbReference type="ARBA" id="ARBA00022842"/>
    </source>
</evidence>
<evidence type="ECO:0000256" key="3">
    <source>
        <dbReference type="ARBA" id="ARBA00022679"/>
    </source>
</evidence>
<dbReference type="Pfam" id="PF00288">
    <property type="entry name" value="GHMP_kinases_N"/>
    <property type="match status" value="1"/>
</dbReference>
<dbReference type="Pfam" id="PF08544">
    <property type="entry name" value="GHMP_kinases_C"/>
    <property type="match status" value="1"/>
</dbReference>
<evidence type="ECO:0000256" key="10">
    <source>
        <dbReference type="ARBA" id="ARBA00023277"/>
    </source>
</evidence>
<comment type="pathway">
    <text evidence="11">Carbohydrate metabolism; galactose metabolism.</text>
</comment>
<evidence type="ECO:0000256" key="2">
    <source>
        <dbReference type="ARBA" id="ARBA00022490"/>
    </source>
</evidence>
<keyword evidence="2 11" id="KW-0963">Cytoplasm</keyword>
<dbReference type="InterPro" id="IPR006206">
    <property type="entry name" value="Mevalonate/galactokinase"/>
</dbReference>
<dbReference type="UniPathway" id="UPA00214"/>
<evidence type="ECO:0000256" key="6">
    <source>
        <dbReference type="ARBA" id="ARBA00022777"/>
    </source>
</evidence>
<dbReference type="PANTHER" id="PTHR10457">
    <property type="entry name" value="MEVALONATE KINASE/GALACTOKINASE"/>
    <property type="match status" value="1"/>
</dbReference>
<dbReference type="SUPFAM" id="SSF54211">
    <property type="entry name" value="Ribosomal protein S5 domain 2-like"/>
    <property type="match status" value="1"/>
</dbReference>
<dbReference type="InterPro" id="IPR019539">
    <property type="entry name" value="GalKase_N"/>
</dbReference>
<dbReference type="GO" id="GO:0005829">
    <property type="term" value="C:cytosol"/>
    <property type="evidence" value="ECO:0007669"/>
    <property type="project" value="TreeGrafter"/>
</dbReference>
<dbReference type="InterPro" id="IPR020568">
    <property type="entry name" value="Ribosomal_Su5_D2-typ_SF"/>
</dbReference>
<dbReference type="Proteomes" id="UP000239471">
    <property type="component" value="Unassembled WGS sequence"/>
</dbReference>
<dbReference type="PANTHER" id="PTHR10457:SF7">
    <property type="entry name" value="GALACTOKINASE-RELATED"/>
    <property type="match status" value="1"/>
</dbReference>
<keyword evidence="5 11" id="KW-0547">Nucleotide-binding</keyword>
<dbReference type="Gene3D" id="3.30.70.890">
    <property type="entry name" value="GHMP kinase, C-terminal domain"/>
    <property type="match status" value="1"/>
</dbReference>
<keyword evidence="8 11" id="KW-0460">Magnesium</keyword>
<dbReference type="SUPFAM" id="SSF55060">
    <property type="entry name" value="GHMP Kinase, C-terminal domain"/>
    <property type="match status" value="1"/>
</dbReference>
<accession>A0A2T0B772</accession>
<dbReference type="InterPro" id="IPR014721">
    <property type="entry name" value="Ribsml_uS5_D2-typ_fold_subgr"/>
</dbReference>
<feature type="binding site" evidence="11">
    <location>
        <begin position="34"/>
        <end position="37"/>
    </location>
    <ligand>
        <name>substrate</name>
    </ligand>
</feature>
<dbReference type="GO" id="GO:0005524">
    <property type="term" value="F:ATP binding"/>
    <property type="evidence" value="ECO:0007669"/>
    <property type="project" value="UniProtKB-UniRule"/>
</dbReference>
<dbReference type="PRINTS" id="PR00473">
    <property type="entry name" value="GALCTOKINASE"/>
</dbReference>
<dbReference type="GO" id="GO:0004335">
    <property type="term" value="F:galactokinase activity"/>
    <property type="evidence" value="ECO:0007669"/>
    <property type="project" value="UniProtKB-UniRule"/>
</dbReference>
<evidence type="ECO:0000256" key="4">
    <source>
        <dbReference type="ARBA" id="ARBA00022723"/>
    </source>
</evidence>
<evidence type="ECO:0000256" key="1">
    <source>
        <dbReference type="ARBA" id="ARBA00006566"/>
    </source>
</evidence>
<dbReference type="FunFam" id="3.30.230.10:FF:000017">
    <property type="entry name" value="Galactokinase"/>
    <property type="match status" value="1"/>
</dbReference>
<comment type="subcellular location">
    <subcellularLocation>
        <location evidence="11">Cytoplasm</location>
    </subcellularLocation>
</comment>
<dbReference type="InterPro" id="IPR013750">
    <property type="entry name" value="GHMP_kinase_C_dom"/>
</dbReference>
<comment type="function">
    <text evidence="11">Catalyzes the transfer of the gamma-phosphate of ATP to D-galactose to form alpha-D-galactose-1-phosphate (Gal-1-P).</text>
</comment>
<evidence type="ECO:0000259" key="15">
    <source>
        <dbReference type="Pfam" id="PF10509"/>
    </source>
</evidence>
<feature type="active site" description="Proton acceptor" evidence="11">
    <location>
        <position position="175"/>
    </location>
</feature>
<dbReference type="Gene3D" id="3.30.230.10">
    <property type="match status" value="1"/>
</dbReference>
<keyword evidence="10 11" id="KW-0119">Carbohydrate metabolism</keyword>
<comment type="similarity">
    <text evidence="1 11">Belongs to the GHMP kinase family. GalK subfamily.</text>
</comment>
<keyword evidence="17" id="KW-1185">Reference proteome</keyword>
<dbReference type="InterPro" id="IPR019741">
    <property type="entry name" value="Galactokinase_CS"/>
</dbReference>
<dbReference type="AlphaFoldDB" id="A0A2T0B772"/>
<evidence type="ECO:0000256" key="12">
    <source>
        <dbReference type="NCBIfam" id="TIGR00131"/>
    </source>
</evidence>
<feature type="binding site" evidence="11">
    <location>
        <position position="131"/>
    </location>
    <ligand>
        <name>Mg(2+)</name>
        <dbReference type="ChEBI" id="CHEBI:18420"/>
    </ligand>
</feature>
<gene>
    <name evidence="11 16" type="primary">galK</name>
    <name evidence="16" type="ORF">CLVI_32790</name>
</gene>
<dbReference type="Pfam" id="PF10509">
    <property type="entry name" value="GalKase_gal_bdg"/>
    <property type="match status" value="1"/>
</dbReference>
<dbReference type="EMBL" id="PVXQ01000058">
    <property type="protein sequence ID" value="PRR79663.1"/>
    <property type="molecule type" value="Genomic_DNA"/>
</dbReference>
<evidence type="ECO:0000313" key="17">
    <source>
        <dbReference type="Proteomes" id="UP000239471"/>
    </source>
</evidence>
<evidence type="ECO:0000259" key="14">
    <source>
        <dbReference type="Pfam" id="PF08544"/>
    </source>
</evidence>
<dbReference type="GO" id="GO:0000287">
    <property type="term" value="F:magnesium ion binding"/>
    <property type="evidence" value="ECO:0007669"/>
    <property type="project" value="UniProtKB-UniRule"/>
</dbReference>
<keyword evidence="7 11" id="KW-0067">ATP-binding</keyword>
<keyword evidence="3 11" id="KW-0808">Transferase</keyword>